<dbReference type="CDD" id="cd10918">
    <property type="entry name" value="CE4_NodB_like_5s_6s"/>
    <property type="match status" value="1"/>
</dbReference>
<dbReference type="PANTHER" id="PTHR34216:SF3">
    <property type="entry name" value="POLY-BETA-1,6-N-ACETYL-D-GLUCOSAMINE N-DEACETYLASE"/>
    <property type="match status" value="1"/>
</dbReference>
<comment type="subcellular location">
    <subcellularLocation>
        <location evidence="1">Secreted</location>
    </subcellularLocation>
</comment>
<accession>A0A382QA26</accession>
<evidence type="ECO:0000259" key="3">
    <source>
        <dbReference type="PROSITE" id="PS51677"/>
    </source>
</evidence>
<dbReference type="InterPro" id="IPR002509">
    <property type="entry name" value="NODB_dom"/>
</dbReference>
<gene>
    <name evidence="4" type="ORF">METZ01_LOCUS335120</name>
</gene>
<dbReference type="GO" id="GO:0005975">
    <property type="term" value="P:carbohydrate metabolic process"/>
    <property type="evidence" value="ECO:0007669"/>
    <property type="project" value="InterPro"/>
</dbReference>
<protein>
    <recommendedName>
        <fullName evidence="3">NodB homology domain-containing protein</fullName>
    </recommendedName>
</protein>
<dbReference type="InterPro" id="IPR051398">
    <property type="entry name" value="Polysacch_Deacetylase"/>
</dbReference>
<dbReference type="Pfam" id="PF01522">
    <property type="entry name" value="Polysacc_deac_1"/>
    <property type="match status" value="2"/>
</dbReference>
<evidence type="ECO:0000256" key="2">
    <source>
        <dbReference type="ARBA" id="ARBA00022729"/>
    </source>
</evidence>
<dbReference type="InterPro" id="IPR011330">
    <property type="entry name" value="Glyco_hydro/deAcase_b/a-brl"/>
</dbReference>
<dbReference type="SUPFAM" id="SSF88713">
    <property type="entry name" value="Glycoside hydrolase/deacetylase"/>
    <property type="match status" value="1"/>
</dbReference>
<evidence type="ECO:0000256" key="1">
    <source>
        <dbReference type="ARBA" id="ARBA00004613"/>
    </source>
</evidence>
<dbReference type="AlphaFoldDB" id="A0A382QA26"/>
<name>A0A382QA26_9ZZZZ</name>
<evidence type="ECO:0000313" key="4">
    <source>
        <dbReference type="EMBL" id="SVC82266.1"/>
    </source>
</evidence>
<sequence>MNKQIRIFLFHGVVREHRHRLRNYTRKHLSVDEFVRFIRNTIKLYYPVTMDDCLEACLGKSDLPPQSFAVTFDDGFENNALVAAPILADLGLPATFYLTTGFVGTDLGSWTDEIESALEEDTATEICGFGKGIDGRYETVEEKQALMENVRQTVKSDPAIDPYEYSKDLVKAMGPREIDSCRELDAKLTWDQVRELDEEPLFTVGGHGHTHRILSYLGHDDLVDEIGMSLKLIEEAVGHPSIHYSYPEGMPSCYSPEVIRVLKQFGVRCCPTAIAGFNEFHSDPFELRRIQVDGSEV</sequence>
<dbReference type="Gene3D" id="3.20.20.370">
    <property type="entry name" value="Glycoside hydrolase/deacetylase"/>
    <property type="match status" value="1"/>
</dbReference>
<keyword evidence="2" id="KW-0732">Signal</keyword>
<dbReference type="PROSITE" id="PS51677">
    <property type="entry name" value="NODB"/>
    <property type="match status" value="1"/>
</dbReference>
<feature type="domain" description="NodB homology" evidence="3">
    <location>
        <begin position="66"/>
        <end position="297"/>
    </location>
</feature>
<dbReference type="EMBL" id="UINC01112964">
    <property type="protein sequence ID" value="SVC82266.1"/>
    <property type="molecule type" value="Genomic_DNA"/>
</dbReference>
<organism evidence="4">
    <name type="scientific">marine metagenome</name>
    <dbReference type="NCBI Taxonomy" id="408172"/>
    <lineage>
        <taxon>unclassified sequences</taxon>
        <taxon>metagenomes</taxon>
        <taxon>ecological metagenomes</taxon>
    </lineage>
</organism>
<dbReference type="GO" id="GO:0005576">
    <property type="term" value="C:extracellular region"/>
    <property type="evidence" value="ECO:0007669"/>
    <property type="project" value="UniProtKB-SubCell"/>
</dbReference>
<reference evidence="4" key="1">
    <citation type="submission" date="2018-05" db="EMBL/GenBank/DDBJ databases">
        <authorList>
            <person name="Lanie J.A."/>
            <person name="Ng W.-L."/>
            <person name="Kazmierczak K.M."/>
            <person name="Andrzejewski T.M."/>
            <person name="Davidsen T.M."/>
            <person name="Wayne K.J."/>
            <person name="Tettelin H."/>
            <person name="Glass J.I."/>
            <person name="Rusch D."/>
            <person name="Podicherti R."/>
            <person name="Tsui H.-C.T."/>
            <person name="Winkler M.E."/>
        </authorList>
    </citation>
    <scope>NUCLEOTIDE SEQUENCE</scope>
</reference>
<proteinExistence type="predicted"/>
<dbReference type="GO" id="GO:0016810">
    <property type="term" value="F:hydrolase activity, acting on carbon-nitrogen (but not peptide) bonds"/>
    <property type="evidence" value="ECO:0007669"/>
    <property type="project" value="InterPro"/>
</dbReference>
<dbReference type="PANTHER" id="PTHR34216">
    <property type="match status" value="1"/>
</dbReference>